<dbReference type="Proteomes" id="UP001059745">
    <property type="component" value="Chromosome 2"/>
</dbReference>
<reference evidence="9" key="2">
    <citation type="submission" date="2017-09" db="EMBL/GenBank/DDBJ databases">
        <title>FDA dAtabase for Regulatory Grade micrObial Sequences (FDA-ARGOS): Supporting development and validation of Infectious Disease Dx tests.</title>
        <authorList>
            <person name="Minogue T."/>
            <person name="Wolcott M."/>
            <person name="Wasieloski L."/>
            <person name="Aguilar W."/>
            <person name="Moore D."/>
            <person name="Tallon L."/>
            <person name="Sadzewicz L."/>
            <person name="Ott S."/>
            <person name="Zhao X."/>
            <person name="Nagaraj S."/>
            <person name="Vavikolanu K."/>
            <person name="Aluvathingal J."/>
            <person name="Nadendla S."/>
            <person name="Sichtig H."/>
        </authorList>
    </citation>
    <scope>NUCLEOTIDE SEQUENCE [LARGE SCALE GENOMIC DNA]</scope>
    <source>
        <strain evidence="9">FDAARGOS_390</strain>
    </source>
</reference>
<evidence type="ECO:0000256" key="5">
    <source>
        <dbReference type="ARBA" id="ARBA00023136"/>
    </source>
</evidence>
<evidence type="ECO:0000256" key="2">
    <source>
        <dbReference type="ARBA" id="ARBA00022475"/>
    </source>
</evidence>
<keyword evidence="5 6" id="KW-0472">Membrane</keyword>
<dbReference type="InterPro" id="IPR001123">
    <property type="entry name" value="LeuE-type"/>
</dbReference>
<feature type="transmembrane region" description="Helical" evidence="6">
    <location>
        <begin position="71"/>
        <end position="88"/>
    </location>
</feature>
<dbReference type="AlphaFoldDB" id="A0A2A7SF88"/>
<feature type="transmembrane region" description="Helical" evidence="6">
    <location>
        <begin position="121"/>
        <end position="139"/>
    </location>
</feature>
<feature type="transmembrane region" description="Helical" evidence="6">
    <location>
        <begin position="196"/>
        <end position="215"/>
    </location>
</feature>
<feature type="transmembrane region" description="Helical" evidence="6">
    <location>
        <begin position="159"/>
        <end position="180"/>
    </location>
</feature>
<dbReference type="EMBL" id="CP104215">
    <property type="protein sequence ID" value="UWX72850.1"/>
    <property type="molecule type" value="Genomic_DNA"/>
</dbReference>
<sequence length="216" mass="23434">MSFQLYLSFLAAALVLVYAPGPVNLLTMSHALRAGWRRALPCVWGGTVAVLLQLVLTALCLNSLLHVDERALGVLRWVGAAYLVWLGYRQWRGGAIVAPAEGEAPTVGEAEAETASSRRGLFWRGLATSGFNPKTLLFFPSFFPQFISSEASWSVNQQYLVLAATFALLFALGVASMALFSQRLSRLLQRPTRVRALNRLMGGLLAGMGAMMAGWG</sequence>
<dbReference type="PANTHER" id="PTHR30086">
    <property type="entry name" value="ARGININE EXPORTER PROTEIN ARGO"/>
    <property type="match status" value="1"/>
</dbReference>
<protein>
    <submittedName>
        <fullName evidence="7">LysE family translocator</fullName>
    </submittedName>
</protein>
<proteinExistence type="predicted"/>
<organism evidence="7 9">
    <name type="scientific">Burkholderia gladioli</name>
    <name type="common">Pseudomonas marginata</name>
    <name type="synonym">Phytomonas marginata</name>
    <dbReference type="NCBI Taxonomy" id="28095"/>
    <lineage>
        <taxon>Bacteria</taxon>
        <taxon>Pseudomonadati</taxon>
        <taxon>Pseudomonadota</taxon>
        <taxon>Betaproteobacteria</taxon>
        <taxon>Burkholderiales</taxon>
        <taxon>Burkholderiaceae</taxon>
        <taxon>Burkholderia</taxon>
    </lineage>
</organism>
<gene>
    <name evidence="7" type="ORF">CRM94_08575</name>
    <name evidence="8" type="ORF">NYZ96_31055</name>
</gene>
<evidence type="ECO:0000256" key="4">
    <source>
        <dbReference type="ARBA" id="ARBA00022989"/>
    </source>
</evidence>
<evidence type="ECO:0000256" key="1">
    <source>
        <dbReference type="ARBA" id="ARBA00004651"/>
    </source>
</evidence>
<dbReference type="Proteomes" id="UP000220629">
    <property type="component" value="Unassembled WGS sequence"/>
</dbReference>
<dbReference type="RefSeq" id="WP_096750814.1">
    <property type="nucleotide sequence ID" value="NZ_CADEPO010000009.1"/>
</dbReference>
<dbReference type="EMBL" id="PDDY01000001">
    <property type="protein sequence ID" value="PEH42188.1"/>
    <property type="molecule type" value="Genomic_DNA"/>
</dbReference>
<evidence type="ECO:0000313" key="7">
    <source>
        <dbReference type="EMBL" id="PEH42188.1"/>
    </source>
</evidence>
<dbReference type="PANTHER" id="PTHR30086:SF20">
    <property type="entry name" value="ARGININE EXPORTER PROTEIN ARGO-RELATED"/>
    <property type="match status" value="1"/>
</dbReference>
<accession>A0A2A7SF88</accession>
<dbReference type="PIRSF" id="PIRSF006324">
    <property type="entry name" value="LeuE"/>
    <property type="match status" value="1"/>
</dbReference>
<dbReference type="Pfam" id="PF01810">
    <property type="entry name" value="LysE"/>
    <property type="match status" value="1"/>
</dbReference>
<dbReference type="GO" id="GO:0005886">
    <property type="term" value="C:plasma membrane"/>
    <property type="evidence" value="ECO:0007669"/>
    <property type="project" value="UniProtKB-SubCell"/>
</dbReference>
<comment type="subcellular location">
    <subcellularLocation>
        <location evidence="1">Cell membrane</location>
        <topology evidence="1">Multi-pass membrane protein</topology>
    </subcellularLocation>
</comment>
<evidence type="ECO:0000256" key="3">
    <source>
        <dbReference type="ARBA" id="ARBA00022692"/>
    </source>
</evidence>
<reference evidence="7" key="1">
    <citation type="submission" date="2017-09" db="EMBL/GenBank/DDBJ databases">
        <title>FDA dAtabase for Regulatory Grade micrObial Sequences (FDA-ARGOS): Supporting development and validation of Infectious Disease Dx tests.</title>
        <authorList>
            <person name="Minogue T."/>
            <person name="Wolcott M."/>
            <person name="Wasieloski L."/>
            <person name="Aguilar W."/>
            <person name="Moore D."/>
            <person name="Tallon L.J."/>
            <person name="Sadzewicz L."/>
            <person name="Ott S."/>
            <person name="Zhao X."/>
            <person name="Nagaraj S."/>
            <person name="Vavikolanu K."/>
            <person name="Aluvathingal J."/>
            <person name="Nadendla S."/>
            <person name="Sichtig H."/>
        </authorList>
    </citation>
    <scope>NUCLEOTIDE SEQUENCE</scope>
    <source>
        <strain evidence="7">FDAARGOS_390</strain>
    </source>
</reference>
<evidence type="ECO:0000256" key="6">
    <source>
        <dbReference type="SAM" id="Phobius"/>
    </source>
</evidence>
<keyword evidence="4 6" id="KW-1133">Transmembrane helix</keyword>
<reference evidence="8" key="3">
    <citation type="submission" date="2022-09" db="EMBL/GenBank/DDBJ databases">
        <title>Genomic of Burkholderia gladioli.</title>
        <authorList>
            <person name="Wu H."/>
        </authorList>
    </citation>
    <scope>NUCLEOTIDE SEQUENCE</scope>
    <source>
        <strain evidence="8">ZN-S4</strain>
    </source>
</reference>
<keyword evidence="2" id="KW-1003">Cell membrane</keyword>
<evidence type="ECO:0000313" key="8">
    <source>
        <dbReference type="EMBL" id="UWX72850.1"/>
    </source>
</evidence>
<feature type="transmembrane region" description="Helical" evidence="6">
    <location>
        <begin position="39"/>
        <end position="65"/>
    </location>
</feature>
<evidence type="ECO:0000313" key="9">
    <source>
        <dbReference type="Proteomes" id="UP000220629"/>
    </source>
</evidence>
<name>A0A2A7SF88_BURGA</name>
<dbReference type="GO" id="GO:0015171">
    <property type="term" value="F:amino acid transmembrane transporter activity"/>
    <property type="evidence" value="ECO:0007669"/>
    <property type="project" value="TreeGrafter"/>
</dbReference>
<feature type="transmembrane region" description="Helical" evidence="6">
    <location>
        <begin position="6"/>
        <end position="27"/>
    </location>
</feature>
<keyword evidence="3 6" id="KW-0812">Transmembrane</keyword>